<dbReference type="InterPro" id="IPR050194">
    <property type="entry name" value="Glycosyltransferase_grp1"/>
</dbReference>
<dbReference type="SUPFAM" id="SSF53756">
    <property type="entry name" value="UDP-Glycosyltransferase/glycogen phosphorylase"/>
    <property type="match status" value="1"/>
</dbReference>
<keyword evidence="2" id="KW-0808">Transferase</keyword>
<dbReference type="RefSeq" id="WP_177104583.1">
    <property type="nucleotide sequence ID" value="NZ_JACAQB010000018.1"/>
</dbReference>
<proteinExistence type="predicted"/>
<dbReference type="Pfam" id="PF13439">
    <property type="entry name" value="Glyco_transf_4"/>
    <property type="match status" value="1"/>
</dbReference>
<comment type="caution">
    <text evidence="2">The sequence shown here is derived from an EMBL/GenBank/DDBJ whole genome shotgun (WGS) entry which is preliminary data.</text>
</comment>
<gene>
    <name evidence="2" type="ORF">HX882_23460</name>
</gene>
<evidence type="ECO:0000313" key="3">
    <source>
        <dbReference type="Proteomes" id="UP000539985"/>
    </source>
</evidence>
<dbReference type="GO" id="GO:0016757">
    <property type="term" value="F:glycosyltransferase activity"/>
    <property type="evidence" value="ECO:0007669"/>
    <property type="project" value="TreeGrafter"/>
</dbReference>
<accession>A0A7Y7XFH3</accession>
<dbReference type="PANTHER" id="PTHR45947">
    <property type="entry name" value="SULFOQUINOVOSYL TRANSFERASE SQD2"/>
    <property type="match status" value="1"/>
</dbReference>
<feature type="domain" description="Glycosyltransferase subfamily 4-like N-terminal" evidence="1">
    <location>
        <begin position="18"/>
        <end position="182"/>
    </location>
</feature>
<dbReference type="Proteomes" id="UP000539985">
    <property type="component" value="Unassembled WGS sequence"/>
</dbReference>
<protein>
    <submittedName>
        <fullName evidence="2">Glycosyltransferase family 1 protein</fullName>
    </submittedName>
</protein>
<dbReference type="PANTHER" id="PTHR45947:SF3">
    <property type="entry name" value="SULFOQUINOVOSYL TRANSFERASE SQD2"/>
    <property type="match status" value="1"/>
</dbReference>
<dbReference type="EMBL" id="JACAQB010000018">
    <property type="protein sequence ID" value="NWB98855.1"/>
    <property type="molecule type" value="Genomic_DNA"/>
</dbReference>
<dbReference type="Gene3D" id="3.40.50.2000">
    <property type="entry name" value="Glycogen Phosphorylase B"/>
    <property type="match status" value="2"/>
</dbReference>
<sequence length="407" mass="45451">MTTALHITLITETFPPEINGVANTLGRLCDGLRARGHQIELVRPRQSCDQSRPSDSELLLCRGWPLPGYPGLQWGQSSMHKLLRRWKRQRPDVLYIATEGPLGLSALRAARRLGISVVSGFHTNFQQYSHQYGMGLLTRVLTHYLRWFHNRSKLTLVPSVSQRMELERRHFERLELLSRGVDSLLFHPAKRLSALRDGWGLAEGDIALLYVGRLATEKNLGLLKRSFERLRESYPQRQMKLIVVGDGPQRGTLEKELPEAIFCGTQRGEALACHYASADLFLFPSLTETFGNVVLEALASGLGVVAYDEAAAAQHIRHGYNGVLAMPGDEDAFCDAACWLLEGRETLRNVRLNARQHASRQGWGAIVEQFEKQLRGACDAPPIAQRVPALPVDAVATNGILKTPRNL</sequence>
<dbReference type="CDD" id="cd03814">
    <property type="entry name" value="GT4-like"/>
    <property type="match status" value="1"/>
</dbReference>
<dbReference type="AlphaFoldDB" id="A0A7Y7XFH3"/>
<dbReference type="InterPro" id="IPR028098">
    <property type="entry name" value="Glyco_trans_4-like_N"/>
</dbReference>
<evidence type="ECO:0000313" key="2">
    <source>
        <dbReference type="EMBL" id="NWB98855.1"/>
    </source>
</evidence>
<reference evidence="2 3" key="1">
    <citation type="submission" date="2020-04" db="EMBL/GenBank/DDBJ databases">
        <title>Molecular characterization of pseudomonads from Agaricus bisporus reveal novel blotch 2 pathogens in Western Europe.</title>
        <authorList>
            <person name="Taparia T."/>
            <person name="Krijger M."/>
            <person name="Haynes E."/>
            <person name="Elpinstone J.G."/>
            <person name="Noble R."/>
            <person name="Van Der Wolf J."/>
        </authorList>
    </citation>
    <scope>NUCLEOTIDE SEQUENCE [LARGE SCALE GENOMIC DNA]</scope>
    <source>
        <strain evidence="2 3">H7001</strain>
    </source>
</reference>
<dbReference type="Pfam" id="PF13692">
    <property type="entry name" value="Glyco_trans_1_4"/>
    <property type="match status" value="1"/>
</dbReference>
<organism evidence="2 3">
    <name type="scientific">Pseudomonas gingeri</name>
    <dbReference type="NCBI Taxonomy" id="117681"/>
    <lineage>
        <taxon>Bacteria</taxon>
        <taxon>Pseudomonadati</taxon>
        <taxon>Pseudomonadota</taxon>
        <taxon>Gammaproteobacteria</taxon>
        <taxon>Pseudomonadales</taxon>
        <taxon>Pseudomonadaceae</taxon>
        <taxon>Pseudomonas</taxon>
    </lineage>
</organism>
<evidence type="ECO:0000259" key="1">
    <source>
        <dbReference type="Pfam" id="PF13439"/>
    </source>
</evidence>
<name>A0A7Y7XFH3_9PSED</name>